<evidence type="ECO:0000256" key="2">
    <source>
        <dbReference type="ARBA" id="ARBA00022676"/>
    </source>
</evidence>
<dbReference type="Proteomes" id="UP001304340">
    <property type="component" value="Chromosome"/>
</dbReference>
<keyword evidence="2" id="KW-0328">Glycosyltransferase</keyword>
<dbReference type="GO" id="GO:0016758">
    <property type="term" value="F:hexosyltransferase activity"/>
    <property type="evidence" value="ECO:0007669"/>
    <property type="project" value="TreeGrafter"/>
</dbReference>
<reference evidence="7" key="1">
    <citation type="submission" date="2023-11" db="EMBL/GenBank/DDBJ databases">
        <authorList>
            <person name="Helweg L.P."/>
            <person name="Kiel A."/>
            <person name="Hitz F."/>
            <person name="Ruckert-Reed C."/>
            <person name="Busche T."/>
            <person name="Kaltschmidt B."/>
            <person name="Kaltschmidt C."/>
        </authorList>
    </citation>
    <scope>NUCLEOTIDE SEQUENCE [LARGE SCALE GENOMIC DNA]</scope>
    <source>
        <strain evidence="7">4.1</strain>
    </source>
</reference>
<evidence type="ECO:0000259" key="5">
    <source>
        <dbReference type="Pfam" id="PF13579"/>
    </source>
</evidence>
<keyword evidence="7" id="KW-1185">Reference proteome</keyword>
<evidence type="ECO:0000313" key="7">
    <source>
        <dbReference type="Proteomes" id="UP001304340"/>
    </source>
</evidence>
<dbReference type="Pfam" id="PF13579">
    <property type="entry name" value="Glyco_trans_4_4"/>
    <property type="match status" value="1"/>
</dbReference>
<dbReference type="EMBL" id="CP138359">
    <property type="protein sequence ID" value="WPF81711.1"/>
    <property type="molecule type" value="Genomic_DNA"/>
</dbReference>
<evidence type="ECO:0000256" key="1">
    <source>
        <dbReference type="ARBA" id="ARBA00021292"/>
    </source>
</evidence>
<dbReference type="Gene3D" id="3.40.50.2000">
    <property type="entry name" value="Glycogen Phosphorylase B"/>
    <property type="match status" value="2"/>
</dbReference>
<keyword evidence="3" id="KW-0808">Transferase</keyword>
<dbReference type="SUPFAM" id="SSF53756">
    <property type="entry name" value="UDP-Glycosyltransferase/glycogen phosphorylase"/>
    <property type="match status" value="1"/>
</dbReference>
<sequence>MTGRTAELVINLRLTVSTVAGHLREDPLLLAVQVSRRAPRRVTRAAGTALTRSGEPLTRATGAWLLGELDDARDHLRQAVGLPRSRGGLLRAGQVRRRWLVELAVQLGAADDLPAELFDGLRQSRARALWQRGDLSGAVTTLDAATGGTASRSPGGTGEAGEAQSAARQGVAARRDSPLRARLASEVRMMSPGVDLVVPKTSAPGTSRRGETSTTTPAGISVLHVLTNSLPHTQSGYTHRSHAVLRAQQDAGLRVTAATRLGYPVTVGTIAARHTDTIDGVDYRRLVLPSPGATVEARLRQSVQMLLPLAEEVEAQVLHATTNYTNGLVARAAARELGVPWVYEVRGLLEETWVASRPAGAQQEHAAQSEKYRMLRDRETELAMAADHVFTLSETLRDELVARGVDRDTISLVPNAVDAELLEGSLDVVDARQLLGLPAEGFWVGTVSSLVDYEGLDTLLGAVALLRQRGVDARALIVGDGVSRGALEAEARRLGIDRVTLFTGRVPRSQALMYHQALDVFVVPRRDVRVCRLVTPLKPIEAMAYGRPVVASDLPALREIVGGPASGVLVRPGDPGDLATTLELMLTNTETARTWGLNGRAFAMSRTWSCTAVRYRDAMHDVSLERPN</sequence>
<dbReference type="Pfam" id="PF13692">
    <property type="entry name" value="Glyco_trans_1_4"/>
    <property type="match status" value="1"/>
</dbReference>
<dbReference type="InterPro" id="IPR028098">
    <property type="entry name" value="Glyco_trans_4-like_N"/>
</dbReference>
<dbReference type="AlphaFoldDB" id="A0AAF0Z789"/>
<dbReference type="CDD" id="cd03794">
    <property type="entry name" value="GT4_WbuB-like"/>
    <property type="match status" value="1"/>
</dbReference>
<organism evidence="6 7">
    <name type="scientific">Sanguibacter biliveldensis</name>
    <dbReference type="NCBI Taxonomy" id="3030830"/>
    <lineage>
        <taxon>Bacteria</taxon>
        <taxon>Bacillati</taxon>
        <taxon>Actinomycetota</taxon>
        <taxon>Actinomycetes</taxon>
        <taxon>Micrococcales</taxon>
        <taxon>Sanguibacteraceae</taxon>
        <taxon>Sanguibacter</taxon>
    </lineage>
</organism>
<evidence type="ECO:0000256" key="3">
    <source>
        <dbReference type="ARBA" id="ARBA00022679"/>
    </source>
</evidence>
<evidence type="ECO:0000313" key="6">
    <source>
        <dbReference type="EMBL" id="WPF81711.1"/>
    </source>
</evidence>
<feature type="region of interest" description="Disordered" evidence="4">
    <location>
        <begin position="143"/>
        <end position="177"/>
    </location>
</feature>
<accession>A0AAF0Z789</accession>
<dbReference type="InterPro" id="IPR050194">
    <property type="entry name" value="Glycosyltransferase_grp1"/>
</dbReference>
<proteinExistence type="predicted"/>
<dbReference type="RefSeq" id="WP_319156456.1">
    <property type="nucleotide sequence ID" value="NZ_CP138359.1"/>
</dbReference>
<feature type="domain" description="Glycosyltransferase subfamily 4-like N-terminal" evidence="5">
    <location>
        <begin position="236"/>
        <end position="415"/>
    </location>
</feature>
<dbReference type="GO" id="GO:1901137">
    <property type="term" value="P:carbohydrate derivative biosynthetic process"/>
    <property type="evidence" value="ECO:0007669"/>
    <property type="project" value="UniProtKB-ARBA"/>
</dbReference>
<gene>
    <name evidence="6" type="ORF">SANBI_003024</name>
</gene>
<evidence type="ECO:0000256" key="4">
    <source>
        <dbReference type="SAM" id="MobiDB-lite"/>
    </source>
</evidence>
<feature type="compositionally biased region" description="Low complexity" evidence="4">
    <location>
        <begin position="204"/>
        <end position="215"/>
    </location>
</feature>
<protein>
    <recommendedName>
        <fullName evidence="1">D-inositol 3-phosphate glycosyltransferase</fullName>
    </recommendedName>
</protein>
<dbReference type="KEGG" id="sbil:SANBI_003024"/>
<feature type="region of interest" description="Disordered" evidence="4">
    <location>
        <begin position="196"/>
        <end position="215"/>
    </location>
</feature>
<dbReference type="PANTHER" id="PTHR45947">
    <property type="entry name" value="SULFOQUINOVOSYL TRANSFERASE SQD2"/>
    <property type="match status" value="1"/>
</dbReference>
<dbReference type="PANTHER" id="PTHR45947:SF3">
    <property type="entry name" value="SULFOQUINOVOSYL TRANSFERASE SQD2"/>
    <property type="match status" value="1"/>
</dbReference>
<name>A0AAF0Z789_9MICO</name>